<dbReference type="AlphaFoldDB" id="A0A448L6D5"/>
<dbReference type="KEGG" id="poc:NCTC13071_01520"/>
<proteinExistence type="predicted"/>
<evidence type="ECO:0000313" key="1">
    <source>
        <dbReference type="EMBL" id="VEH15516.1"/>
    </source>
</evidence>
<name>A0A448L6D5_9BACT</name>
<evidence type="ECO:0000313" key="2">
    <source>
        <dbReference type="Proteomes" id="UP000274578"/>
    </source>
</evidence>
<sequence>MKNLTMKMKSVIIKIVKTYKDSMSCYGEGMLNGRGYTCA</sequence>
<accession>A0A448L6D5</accession>
<protein>
    <submittedName>
        <fullName evidence="1">Uncharacterized protein</fullName>
    </submittedName>
</protein>
<dbReference type="Proteomes" id="UP000274578">
    <property type="component" value="Chromosome 1"/>
</dbReference>
<organism evidence="1 2">
    <name type="scientific">Segatella oris</name>
    <dbReference type="NCBI Taxonomy" id="28135"/>
    <lineage>
        <taxon>Bacteria</taxon>
        <taxon>Pseudomonadati</taxon>
        <taxon>Bacteroidota</taxon>
        <taxon>Bacteroidia</taxon>
        <taxon>Bacteroidales</taxon>
        <taxon>Prevotellaceae</taxon>
        <taxon>Segatella</taxon>
    </lineage>
</organism>
<reference evidence="1 2" key="1">
    <citation type="submission" date="2018-12" db="EMBL/GenBank/DDBJ databases">
        <authorList>
            <consortium name="Pathogen Informatics"/>
        </authorList>
    </citation>
    <scope>NUCLEOTIDE SEQUENCE [LARGE SCALE GENOMIC DNA]</scope>
    <source>
        <strain evidence="1 2">NCTC13071</strain>
    </source>
</reference>
<dbReference type="EMBL" id="LR134384">
    <property type="protein sequence ID" value="VEH15516.1"/>
    <property type="molecule type" value="Genomic_DNA"/>
</dbReference>
<gene>
    <name evidence="1" type="ORF">NCTC13071_01520</name>
</gene>